<dbReference type="PROSITE" id="PS51257">
    <property type="entry name" value="PROKAR_LIPOPROTEIN"/>
    <property type="match status" value="1"/>
</dbReference>
<name>A0A6I1HRW6_9BURK</name>
<dbReference type="Proteomes" id="UP000468717">
    <property type="component" value="Unassembled WGS sequence"/>
</dbReference>
<dbReference type="EMBL" id="WFLI01000038">
    <property type="protein sequence ID" value="KAB8061305.1"/>
    <property type="molecule type" value="Genomic_DNA"/>
</dbReference>
<organism evidence="1 2">
    <name type="scientific">Janthinobacterium violaceinigrum</name>
    <dbReference type="NCBI Taxonomy" id="2654252"/>
    <lineage>
        <taxon>Bacteria</taxon>
        <taxon>Pseudomonadati</taxon>
        <taxon>Pseudomonadota</taxon>
        <taxon>Betaproteobacteria</taxon>
        <taxon>Burkholderiales</taxon>
        <taxon>Oxalobacteraceae</taxon>
        <taxon>Janthinobacterium</taxon>
    </lineage>
</organism>
<dbReference type="InterPro" id="IPR015943">
    <property type="entry name" value="WD40/YVTN_repeat-like_dom_sf"/>
</dbReference>
<comment type="caution">
    <text evidence="1">The sequence shown here is derived from an EMBL/GenBank/DDBJ whole genome shotgun (WGS) entry which is preliminary data.</text>
</comment>
<sequence>MLIKNFVANVFAGAISALMLGGCVTTHVQRPLSVGVPSEGTAVTVSITANTDAVNGLGQITLGRLSSGDAVSSLVLQQYILNQVAKDMARDTTLFMGTLPPGKYYFSQLADAGKSNRYIKMGGGLGLFTVDEGKPVDLGRLIVTPLYGERVLVGRSVRVRDNRTLLERYSPEHLKLFAPEKTVSWSGSRSDTDRAEEVAMARPTGAECVTELPDGSVAAATRMGTVLWRSPEGTWKQLASDKIETLNCVQPVQMPDADLLAFGEFGTLLRHAPGQNKLEPIDTGNLPYGNLVGLAGNMDAGWYVAVQRNNEVTIYHSARLERGEWNQVRSEKLGKWLLNQDTWFWLRDIGTGFAYTSTKGTLHLYDYASGQWSERAMPDRRVDAMRISGSGMWSLITQGYGPFAITSRDAFVSVNQGQTWQEVTASHIPLVQRTDGTLLRFESSLMSDTTLHASSDMGKTWTLLDAKPKSRELTPLKSGAILGKVMRWSVPAQFEISNDGGKSWTAESMK</sequence>
<dbReference type="InterPro" id="IPR011044">
    <property type="entry name" value="Quino_amine_DH_bsu"/>
</dbReference>
<proteinExistence type="predicted"/>
<evidence type="ECO:0000313" key="1">
    <source>
        <dbReference type="EMBL" id="KAB8061305.1"/>
    </source>
</evidence>
<gene>
    <name evidence="1" type="ORF">GCN75_23805</name>
</gene>
<evidence type="ECO:0000313" key="2">
    <source>
        <dbReference type="Proteomes" id="UP000468717"/>
    </source>
</evidence>
<dbReference type="SUPFAM" id="SSF110296">
    <property type="entry name" value="Oligoxyloglucan reducing end-specific cellobiohydrolase"/>
    <property type="match status" value="1"/>
</dbReference>
<dbReference type="Gene3D" id="2.130.10.10">
    <property type="entry name" value="YVTN repeat-like/Quinoprotein amine dehydrogenase"/>
    <property type="match status" value="1"/>
</dbReference>
<dbReference type="RefSeq" id="WP_152284599.1">
    <property type="nucleotide sequence ID" value="NZ_WFLI01000038.1"/>
</dbReference>
<accession>A0A6I1HRW6</accession>
<dbReference type="SUPFAM" id="SSF50969">
    <property type="entry name" value="YVTN repeat-like/Quinoprotein amine dehydrogenase"/>
    <property type="match status" value="1"/>
</dbReference>
<reference evidence="1 2" key="1">
    <citation type="submission" date="2019-10" db="EMBL/GenBank/DDBJ databases">
        <title>Three novel species isolated from a subtropical stream in China.</title>
        <authorList>
            <person name="Lu H."/>
        </authorList>
    </citation>
    <scope>NUCLEOTIDE SEQUENCE [LARGE SCALE GENOMIC DNA]</scope>
    <source>
        <strain evidence="1 2">FT13W</strain>
    </source>
</reference>
<dbReference type="AlphaFoldDB" id="A0A6I1HRW6"/>
<dbReference type="CDD" id="cd15482">
    <property type="entry name" value="Sialidase_non-viral"/>
    <property type="match status" value="1"/>
</dbReference>
<keyword evidence="2" id="KW-1185">Reference proteome</keyword>
<protein>
    <submittedName>
        <fullName evidence="1">Uncharacterized protein</fullName>
    </submittedName>
</protein>